<name>A0ABU7LPK8_9PROT</name>
<accession>A0ABU7LPK8</accession>
<evidence type="ECO:0000313" key="4">
    <source>
        <dbReference type="Proteomes" id="UP001354971"/>
    </source>
</evidence>
<reference evidence="3 4" key="1">
    <citation type="submission" date="2024-01" db="EMBL/GenBank/DDBJ databases">
        <title>Hyphobacterium bacterium isolated from marine sediment.</title>
        <authorList>
            <person name="Zhao S."/>
        </authorList>
    </citation>
    <scope>NUCLEOTIDE SEQUENCE [LARGE SCALE GENOMIC DNA]</scope>
    <source>
        <strain evidence="4">HN65</strain>
    </source>
</reference>
<dbReference type="NCBIfam" id="TIGR01630">
    <property type="entry name" value="psiM2_ORF9"/>
    <property type="match status" value="1"/>
</dbReference>
<dbReference type="Proteomes" id="UP001354971">
    <property type="component" value="Unassembled WGS sequence"/>
</dbReference>
<evidence type="ECO:0000256" key="1">
    <source>
        <dbReference type="ARBA" id="ARBA00022612"/>
    </source>
</evidence>
<evidence type="ECO:0000313" key="3">
    <source>
        <dbReference type="EMBL" id="MEE2525843.1"/>
    </source>
</evidence>
<feature type="domain" description="Terminase large subunit gp17-like C-terminal" evidence="2">
    <location>
        <begin position="315"/>
        <end position="466"/>
    </location>
</feature>
<sequence>MTAPNPSKKTVFTVARNDFKSFVRLAFGMVFPGNPFADNFHITTLCYEMEQILAGNCRRLAINMPPRTLKSFIVSVAFPAFMLGHDPTKKLLVISHGENLLNEHSSSFRTLLSHPDFHQVFPTLGPKPNKNTERVYTTSQGGARTAVTTMSGLTGMGADIIIFDDPISATDAANESACEKTADWIKQSALTRFNNAASDPAILVMQRLSIWDPHAALTSLGGWKTLIFPAQNSEDRQIETGPGHFTHWKKGELLHEKRLPKDFLEEQKKVLGEHAYKAQFLQMPIPFGSGMIDVDDFKFFEKYPRDKPDVILLSIDPASGGPYAKSYSVILIFYVFDGDMYLHARWRQKAKLVELKNITFKLIRHFKPNELIIENASNGPGLADEVDHFLHKERLNGSGINTNLHAFSPKGSKEERADIASLFLSEGRVHVWHPSRAPWINEFLDECRAFPEGKNDDQVDALSQALIGYHRLYDQVIETKVHLF</sequence>
<dbReference type="Gene3D" id="3.30.420.240">
    <property type="match status" value="1"/>
</dbReference>
<dbReference type="InterPro" id="IPR035421">
    <property type="entry name" value="Terminase_6C"/>
</dbReference>
<proteinExistence type="predicted"/>
<dbReference type="RefSeq" id="WP_330198506.1">
    <property type="nucleotide sequence ID" value="NZ_JAZDRP010000003.1"/>
</dbReference>
<evidence type="ECO:0000259" key="2">
    <source>
        <dbReference type="Pfam" id="PF17289"/>
    </source>
</evidence>
<keyword evidence="4" id="KW-1185">Reference proteome</keyword>
<gene>
    <name evidence="3" type="primary">terL</name>
    <name evidence="3" type="ORF">V0U79_05650</name>
</gene>
<organism evidence="3 4">
    <name type="scientific">Hyphobacterium lacteum</name>
    <dbReference type="NCBI Taxonomy" id="3116575"/>
    <lineage>
        <taxon>Bacteria</taxon>
        <taxon>Pseudomonadati</taxon>
        <taxon>Pseudomonadota</taxon>
        <taxon>Alphaproteobacteria</taxon>
        <taxon>Maricaulales</taxon>
        <taxon>Maricaulaceae</taxon>
        <taxon>Hyphobacterium</taxon>
    </lineage>
</organism>
<dbReference type="Pfam" id="PF17289">
    <property type="entry name" value="Terminase_6C"/>
    <property type="match status" value="1"/>
</dbReference>
<dbReference type="EMBL" id="JAZDRP010000003">
    <property type="protein sequence ID" value="MEE2525843.1"/>
    <property type="molecule type" value="Genomic_DNA"/>
</dbReference>
<keyword evidence="1" id="KW-1188">Viral release from host cell</keyword>
<comment type="caution">
    <text evidence="3">The sequence shown here is derived from an EMBL/GenBank/DDBJ whole genome shotgun (WGS) entry which is preliminary data.</text>
</comment>
<dbReference type="InterPro" id="IPR006517">
    <property type="entry name" value="Phage_terminase_lsu-like_C"/>
</dbReference>
<protein>
    <submittedName>
        <fullName evidence="3">Phage terminase large subunit</fullName>
    </submittedName>
</protein>